<dbReference type="GO" id="GO:0005886">
    <property type="term" value="C:plasma membrane"/>
    <property type="evidence" value="ECO:0007669"/>
    <property type="project" value="UniProtKB-SubCell"/>
</dbReference>
<name>G8TIR8_NIAKG</name>
<dbReference type="EMBL" id="CP003178">
    <property type="protein sequence ID" value="AEV96412.1"/>
    <property type="molecule type" value="Genomic_DNA"/>
</dbReference>
<dbReference type="KEGG" id="nko:Niako_0010"/>
<feature type="transmembrane region" description="Helical" evidence="6">
    <location>
        <begin position="43"/>
        <end position="67"/>
    </location>
</feature>
<feature type="transmembrane region" description="Helical" evidence="6">
    <location>
        <begin position="181"/>
        <end position="210"/>
    </location>
</feature>
<proteinExistence type="predicted"/>
<feature type="transmembrane region" description="Helical" evidence="6">
    <location>
        <begin position="147"/>
        <end position="175"/>
    </location>
</feature>
<organism evidence="7 8">
    <name type="scientific">Niastella koreensis (strain DSM 17620 / KACC 11465 / NBRC 106392 / GR20-10)</name>
    <dbReference type="NCBI Taxonomy" id="700598"/>
    <lineage>
        <taxon>Bacteria</taxon>
        <taxon>Pseudomonadati</taxon>
        <taxon>Bacteroidota</taxon>
        <taxon>Chitinophagia</taxon>
        <taxon>Chitinophagales</taxon>
        <taxon>Chitinophagaceae</taxon>
        <taxon>Niastella</taxon>
    </lineage>
</organism>
<comment type="subcellular location">
    <subcellularLocation>
        <location evidence="1">Cell membrane</location>
        <topology evidence="1">Multi-pass membrane protein</topology>
    </subcellularLocation>
</comment>
<keyword evidence="5 6" id="KW-0472">Membrane</keyword>
<evidence type="ECO:0000256" key="2">
    <source>
        <dbReference type="ARBA" id="ARBA00022475"/>
    </source>
</evidence>
<dbReference type="Pfam" id="PF03631">
    <property type="entry name" value="Virul_fac_BrkB"/>
    <property type="match status" value="1"/>
</dbReference>
<keyword evidence="4 6" id="KW-1133">Transmembrane helix</keyword>
<dbReference type="AlphaFoldDB" id="G8TIR8"/>
<evidence type="ECO:0000256" key="1">
    <source>
        <dbReference type="ARBA" id="ARBA00004651"/>
    </source>
</evidence>
<dbReference type="OrthoDB" id="9797028at2"/>
<dbReference type="PANTHER" id="PTHR30213:SF1">
    <property type="entry name" value="INNER MEMBRANE PROTEIN YHJD"/>
    <property type="match status" value="1"/>
</dbReference>
<dbReference type="HOGENOM" id="CLU_045539_5_1_10"/>
<evidence type="ECO:0000256" key="4">
    <source>
        <dbReference type="ARBA" id="ARBA00022989"/>
    </source>
</evidence>
<dbReference type="InterPro" id="IPR017039">
    <property type="entry name" value="Virul_fac_BrkB"/>
</dbReference>
<evidence type="ECO:0000256" key="5">
    <source>
        <dbReference type="ARBA" id="ARBA00023136"/>
    </source>
</evidence>
<sequence>MKEMPVTINMKWIPVFFTRLWVTFRTTLKTFMAENYLRYSASLSYYTIFSLAPLLIITISLFGYFLGRQAIEGRIFSEIQAQVGDVAAVQIRLMIQHVISEKDSFIAKVAAVIIIAFGISAVFTEVQDAINHIWKLKPIPKLNRKKYLLKRMISLGIFSVIGCILVLSLIINLLIDILGTYLIDVFAGAGVFMVFAINRIFIIAVVAVLFTFMFKYVPDGIVKWKDAIKGAVFTSFFFMVGKGIIGYFLGHIHTASTYGAAGSLVVLLLWIYYSSIIIYFGATFTKVYAYLYGGKIIPRSYAVYLETKEILPAKN</sequence>
<dbReference type="eggNOG" id="COG1295">
    <property type="taxonomic scope" value="Bacteria"/>
</dbReference>
<dbReference type="NCBIfam" id="TIGR00765">
    <property type="entry name" value="yihY_not_rbn"/>
    <property type="match status" value="1"/>
</dbReference>
<dbReference type="PANTHER" id="PTHR30213">
    <property type="entry name" value="INNER MEMBRANE PROTEIN YHJD"/>
    <property type="match status" value="1"/>
</dbReference>
<feature type="transmembrane region" description="Helical" evidence="6">
    <location>
        <begin position="105"/>
        <end position="126"/>
    </location>
</feature>
<evidence type="ECO:0000313" key="7">
    <source>
        <dbReference type="EMBL" id="AEV96412.1"/>
    </source>
</evidence>
<protein>
    <submittedName>
        <fullName evidence="7">Ribonuclease BN</fullName>
    </submittedName>
</protein>
<evidence type="ECO:0000256" key="6">
    <source>
        <dbReference type="SAM" id="Phobius"/>
    </source>
</evidence>
<dbReference type="PIRSF" id="PIRSF035875">
    <property type="entry name" value="RNase_BN"/>
    <property type="match status" value="1"/>
</dbReference>
<keyword evidence="3 6" id="KW-0812">Transmembrane</keyword>
<dbReference type="STRING" id="700598.Niako_0010"/>
<keyword evidence="2" id="KW-1003">Cell membrane</keyword>
<evidence type="ECO:0000313" key="8">
    <source>
        <dbReference type="Proteomes" id="UP000005438"/>
    </source>
</evidence>
<dbReference type="Proteomes" id="UP000005438">
    <property type="component" value="Chromosome"/>
</dbReference>
<feature type="transmembrane region" description="Helical" evidence="6">
    <location>
        <begin position="270"/>
        <end position="291"/>
    </location>
</feature>
<feature type="transmembrane region" description="Helical" evidence="6">
    <location>
        <begin position="231"/>
        <end position="250"/>
    </location>
</feature>
<evidence type="ECO:0000256" key="3">
    <source>
        <dbReference type="ARBA" id="ARBA00022692"/>
    </source>
</evidence>
<gene>
    <name evidence="7" type="ordered locus">Niako_0010</name>
</gene>
<reference evidence="7 8" key="1">
    <citation type="submission" date="2011-12" db="EMBL/GenBank/DDBJ databases">
        <title>The complete genome of Niastella koreensis GR20-10.</title>
        <authorList>
            <consortium name="US DOE Joint Genome Institute (JGI-PGF)"/>
            <person name="Lucas S."/>
            <person name="Han J."/>
            <person name="Lapidus A."/>
            <person name="Bruce D."/>
            <person name="Goodwin L."/>
            <person name="Pitluck S."/>
            <person name="Peters L."/>
            <person name="Kyrpides N."/>
            <person name="Mavromatis K."/>
            <person name="Ivanova N."/>
            <person name="Mikhailova N."/>
            <person name="Davenport K."/>
            <person name="Saunders E."/>
            <person name="Detter J.C."/>
            <person name="Tapia R."/>
            <person name="Han C."/>
            <person name="Land M."/>
            <person name="Hauser L."/>
            <person name="Markowitz V."/>
            <person name="Cheng J.-F."/>
            <person name="Hugenholtz P."/>
            <person name="Woyke T."/>
            <person name="Wu D."/>
            <person name="Tindall B."/>
            <person name="Pomrenke H."/>
            <person name="Brambilla E."/>
            <person name="Klenk H.-P."/>
            <person name="Eisen J.A."/>
        </authorList>
    </citation>
    <scope>NUCLEOTIDE SEQUENCE [LARGE SCALE GENOMIC DNA]</scope>
    <source>
        <strain evidence="8">DSM 17620 / KACC 11465 / NBRC 106392 / GR20-10</strain>
    </source>
</reference>
<accession>G8TIR8</accession>